<dbReference type="Pfam" id="PF03009">
    <property type="entry name" value="GDPD"/>
    <property type="match status" value="1"/>
</dbReference>
<dbReference type="PANTHER" id="PTHR22958:SF1">
    <property type="entry name" value="GLYCEROPHOSPHOCHOLINE PHOSPHODIESTERASE GPCPD1"/>
    <property type="match status" value="1"/>
</dbReference>
<organism evidence="6 7">
    <name type="scientific">Brassica napus</name>
    <name type="common">Rape</name>
    <dbReference type="NCBI Taxonomy" id="3708"/>
    <lineage>
        <taxon>Eukaryota</taxon>
        <taxon>Viridiplantae</taxon>
        <taxon>Streptophyta</taxon>
        <taxon>Embryophyta</taxon>
        <taxon>Tracheophyta</taxon>
        <taxon>Spermatophyta</taxon>
        <taxon>Magnoliopsida</taxon>
        <taxon>eudicotyledons</taxon>
        <taxon>Gunneridae</taxon>
        <taxon>Pentapetalae</taxon>
        <taxon>rosids</taxon>
        <taxon>malvids</taxon>
        <taxon>Brassicales</taxon>
        <taxon>Brassicaceae</taxon>
        <taxon>Brassiceae</taxon>
        <taxon>Brassica</taxon>
    </lineage>
</organism>
<dbReference type="InterPro" id="IPR051578">
    <property type="entry name" value="GDPD"/>
</dbReference>
<evidence type="ECO:0000256" key="3">
    <source>
        <dbReference type="ARBA" id="ARBA00022801"/>
    </source>
</evidence>
<name>A0ABQ7Y3T1_BRANA</name>
<dbReference type="Gene3D" id="3.20.20.190">
    <property type="entry name" value="Phosphatidylinositol (PI) phosphodiesterase"/>
    <property type="match status" value="1"/>
</dbReference>
<evidence type="ECO:0000256" key="1">
    <source>
        <dbReference type="ARBA" id="ARBA00012247"/>
    </source>
</evidence>
<dbReference type="EMBL" id="JAGKQM010000018">
    <property type="protein sequence ID" value="KAH0862394.1"/>
    <property type="molecule type" value="Genomic_DNA"/>
</dbReference>
<evidence type="ECO:0000256" key="2">
    <source>
        <dbReference type="ARBA" id="ARBA00022798"/>
    </source>
</evidence>
<dbReference type="PANTHER" id="PTHR22958">
    <property type="entry name" value="GLYCEROPHOSPHORYL DIESTER PHOSPHODIESTERASE"/>
    <property type="match status" value="1"/>
</dbReference>
<dbReference type="InterPro" id="IPR017946">
    <property type="entry name" value="PLC-like_Pdiesterase_TIM-brl"/>
</dbReference>
<comment type="catalytic activity">
    <reaction evidence="4">
        <text>a sn-glycero-3-phosphodiester + H2O = an alcohol + sn-glycerol 3-phosphate + H(+)</text>
        <dbReference type="Rhea" id="RHEA:12969"/>
        <dbReference type="ChEBI" id="CHEBI:15377"/>
        <dbReference type="ChEBI" id="CHEBI:15378"/>
        <dbReference type="ChEBI" id="CHEBI:30879"/>
        <dbReference type="ChEBI" id="CHEBI:57597"/>
        <dbReference type="ChEBI" id="CHEBI:83408"/>
        <dbReference type="EC" id="3.1.4.46"/>
    </reaction>
</comment>
<comment type="caution">
    <text evidence="6">The sequence shown here is derived from an EMBL/GenBank/DDBJ whole genome shotgun (WGS) entry which is preliminary data.</text>
</comment>
<feature type="non-terminal residue" evidence="6">
    <location>
        <position position="1"/>
    </location>
</feature>
<proteinExistence type="predicted"/>
<evidence type="ECO:0000313" key="6">
    <source>
        <dbReference type="EMBL" id="KAH0862394.1"/>
    </source>
</evidence>
<keyword evidence="2" id="KW-0319">Glycerol metabolism</keyword>
<evidence type="ECO:0000259" key="5">
    <source>
        <dbReference type="PROSITE" id="PS51704"/>
    </source>
</evidence>
<accession>A0ABQ7Y3T1</accession>
<gene>
    <name evidence="6" type="ORF">HID58_079605</name>
</gene>
<evidence type="ECO:0000313" key="7">
    <source>
        <dbReference type="Proteomes" id="UP000824890"/>
    </source>
</evidence>
<protein>
    <recommendedName>
        <fullName evidence="1">glycerophosphodiester phosphodiesterase</fullName>
        <ecNumber evidence="1">3.1.4.46</ecNumber>
    </recommendedName>
</protein>
<dbReference type="PROSITE" id="PS51704">
    <property type="entry name" value="GP_PDE"/>
    <property type="match status" value="1"/>
</dbReference>
<dbReference type="SUPFAM" id="SSF51695">
    <property type="entry name" value="PLC-like phosphodiesterases"/>
    <property type="match status" value="1"/>
</dbReference>
<keyword evidence="3" id="KW-0378">Hydrolase</keyword>
<dbReference type="EC" id="3.1.4.46" evidence="1"/>
<dbReference type="InterPro" id="IPR030395">
    <property type="entry name" value="GP_PDE_dom"/>
</dbReference>
<sequence length="315" mass="36393">NAQTCKHGRKVRLHPLSVKERVRNDVVYWKCINDETVIYMSYRSVFEPLMFPTTSTFGILLLEVGFSFEHVPTFAWPFLFNQTLRKIYERRDLMHHSPGLEGKILKWCVQKDDSLCTLLEAFEKVEPKLGFNIELKLDDNLVYSSDHLSRLLLPILQVVCDYGKDRPIIFSSFHPDAALLARKLQSIYPVFFLTNGGTEMYYDVRRNSLEEAIKVCVEGGLQGIVSEVKGEPRCRQQDKRIQTLSLMTYGKLNNVAEAVNMQHLMGIEGVMVDHITEAVREMMKPSNRDAHDTKPNFSERELSFLLKLIPELIQH</sequence>
<reference evidence="6 7" key="1">
    <citation type="submission" date="2021-05" db="EMBL/GenBank/DDBJ databases">
        <title>Genome Assembly of Synthetic Allotetraploid Brassica napus Reveals Homoeologous Exchanges between Subgenomes.</title>
        <authorList>
            <person name="Davis J.T."/>
        </authorList>
    </citation>
    <scope>NUCLEOTIDE SEQUENCE [LARGE SCALE GENOMIC DNA]</scope>
    <source>
        <strain evidence="7">cv. Da-Ae</strain>
        <tissue evidence="6">Seedling</tissue>
    </source>
</reference>
<feature type="domain" description="GP-PDE" evidence="5">
    <location>
        <begin position="1"/>
        <end position="282"/>
    </location>
</feature>
<dbReference type="Proteomes" id="UP000824890">
    <property type="component" value="Unassembled WGS sequence"/>
</dbReference>
<evidence type="ECO:0000256" key="4">
    <source>
        <dbReference type="ARBA" id="ARBA00047512"/>
    </source>
</evidence>
<keyword evidence="7" id="KW-1185">Reference proteome</keyword>